<evidence type="ECO:0000256" key="1">
    <source>
        <dbReference type="SAM" id="Coils"/>
    </source>
</evidence>
<feature type="coiled-coil region" evidence="1">
    <location>
        <begin position="77"/>
        <end position="104"/>
    </location>
</feature>
<dbReference type="Proteomes" id="UP000001918">
    <property type="component" value="Chromosome"/>
</dbReference>
<keyword evidence="4" id="KW-1185">Reference proteome</keyword>
<gene>
    <name evidence="3" type="ordered locus">Tcur_0779</name>
</gene>
<evidence type="ECO:0000313" key="3">
    <source>
        <dbReference type="EMBL" id="ACY96371.1"/>
    </source>
</evidence>
<organism evidence="3 4">
    <name type="scientific">Thermomonospora curvata (strain ATCC 19995 / DSM 43183 / JCM 3096 / KCTC 9072 / NBRC 15933 / NCIMB 10081 / Henssen B9)</name>
    <dbReference type="NCBI Taxonomy" id="471852"/>
    <lineage>
        <taxon>Bacteria</taxon>
        <taxon>Bacillati</taxon>
        <taxon>Actinomycetota</taxon>
        <taxon>Actinomycetes</taxon>
        <taxon>Streptosporangiales</taxon>
        <taxon>Thermomonosporaceae</taxon>
        <taxon>Thermomonospora</taxon>
    </lineage>
</organism>
<dbReference type="HOGENOM" id="CLU_1041815_0_0_11"/>
<protein>
    <submittedName>
        <fullName evidence="3">Uncharacterized protein</fullName>
    </submittedName>
</protein>
<dbReference type="STRING" id="471852.Tcur_0779"/>
<dbReference type="OrthoDB" id="3540336at2"/>
<evidence type="ECO:0000256" key="2">
    <source>
        <dbReference type="SAM" id="MobiDB-lite"/>
    </source>
</evidence>
<name>D1A5L1_THECD</name>
<feature type="compositionally biased region" description="Basic and acidic residues" evidence="2">
    <location>
        <begin position="1"/>
        <end position="15"/>
    </location>
</feature>
<dbReference type="KEGG" id="tcu:Tcur_0779"/>
<feature type="region of interest" description="Disordered" evidence="2">
    <location>
        <begin position="1"/>
        <end position="32"/>
    </location>
</feature>
<dbReference type="eggNOG" id="ENOG502ZINM">
    <property type="taxonomic scope" value="Bacteria"/>
</dbReference>
<reference evidence="3 4" key="1">
    <citation type="journal article" date="2011" name="Stand. Genomic Sci.">
        <title>Complete genome sequence of Thermomonospora curvata type strain (B9).</title>
        <authorList>
            <person name="Chertkov O."/>
            <person name="Sikorski J."/>
            <person name="Nolan M."/>
            <person name="Lapidus A."/>
            <person name="Lucas S."/>
            <person name="Del Rio T.G."/>
            <person name="Tice H."/>
            <person name="Cheng J.F."/>
            <person name="Goodwin L."/>
            <person name="Pitluck S."/>
            <person name="Liolios K."/>
            <person name="Ivanova N."/>
            <person name="Mavromatis K."/>
            <person name="Mikhailova N."/>
            <person name="Ovchinnikova G."/>
            <person name="Pati A."/>
            <person name="Chen A."/>
            <person name="Palaniappan K."/>
            <person name="Djao O.D."/>
            <person name="Land M."/>
            <person name="Hauser L."/>
            <person name="Chang Y.J."/>
            <person name="Jeffries C.D."/>
            <person name="Brettin T."/>
            <person name="Han C."/>
            <person name="Detter J.C."/>
            <person name="Rohde M."/>
            <person name="Goker M."/>
            <person name="Woyke T."/>
            <person name="Bristow J."/>
            <person name="Eisen J.A."/>
            <person name="Markowitz V."/>
            <person name="Hugenholtz P."/>
            <person name="Klenk H.P."/>
            <person name="Kyrpides N.C."/>
        </authorList>
    </citation>
    <scope>NUCLEOTIDE SEQUENCE [LARGE SCALE GENOMIC DNA]</scope>
    <source>
        <strain evidence="4">ATCC 19995 / DSM 43183 / JCM 3096 / KCTC 9072 / NBRC 15933 / NCIMB 10081 / Henssen B9</strain>
    </source>
</reference>
<keyword evidence="1" id="KW-0175">Coiled coil</keyword>
<dbReference type="RefSeq" id="WP_012851155.1">
    <property type="nucleotide sequence ID" value="NC_013510.1"/>
</dbReference>
<dbReference type="EMBL" id="CP001738">
    <property type="protein sequence ID" value="ACY96371.1"/>
    <property type="molecule type" value="Genomic_DNA"/>
</dbReference>
<dbReference type="AlphaFoldDB" id="D1A5L1"/>
<proteinExistence type="predicted"/>
<evidence type="ECO:0000313" key="4">
    <source>
        <dbReference type="Proteomes" id="UP000001918"/>
    </source>
</evidence>
<sequence>MNHQDKGTGKSDRKQQGSRRKHGAKPGGIEDHRVAIEITEQLDREVERRLLELSKELKKFIRSEVRSRLERLAVQPKEDEPVEREDLRRERAELEKRLRSEMESRLQVIAEQRVQLDLNLVLQRFAQRAAELLAEVDPSASRGLSGQVSGVLRQAVLEAFRNRKQHLSHLTKIERVVREGDLDRLPQLLDEFFVEAGVKKISDPKHGAHFFKAENSPEGKLYLQVTEPAYVDEFTGKIIRAGRLKHVAEPPFLVGSGGEAGERSTES</sequence>
<accession>D1A5L1</accession>